<protein>
    <submittedName>
        <fullName evidence="2">Uncharacterized protein</fullName>
    </submittedName>
</protein>
<sequence length="325" mass="35003">MVVLAGCSSAETPPRIPRSQPSWQVLSGDDWRVAADDVCPKGEGPRGLDCRSKAAGYDACVKRHGVRKLCRQALIVRVGCRFGKQGISRSERDCAASFASYLSCRTGTPRRSDEVCAAAESESARCPRTFDPAAGFDCVRARDAYYECRDDVRGDHGSCATYIEVLGLCHTLRVSCSGLLGTYLVCPGAGPSPNECAFGLTMRMNCLRDLTDGIFRHAATCDSVWTNTMRECAGSQALRADGPTPCAGGAGWSEADFSICEKQGESGETVGVAHVYPRSGGIRRPCWAHQGDEHAVDEISRHASGGDGVRVVYRHGETSYETLFR</sequence>
<comment type="caution">
    <text evidence="2">The sequence shown here is derived from an EMBL/GenBank/DDBJ whole genome shotgun (WGS) entry which is preliminary data.</text>
</comment>
<evidence type="ECO:0000256" key="1">
    <source>
        <dbReference type="SAM" id="MobiDB-lite"/>
    </source>
</evidence>
<feature type="region of interest" description="Disordered" evidence="1">
    <location>
        <begin position="1"/>
        <end position="22"/>
    </location>
</feature>
<keyword evidence="3" id="KW-1185">Reference proteome</keyword>
<organism evidence="2 3">
    <name type="scientific">Nonomuraea muscovyensis</name>
    <dbReference type="NCBI Taxonomy" id="1124761"/>
    <lineage>
        <taxon>Bacteria</taxon>
        <taxon>Bacillati</taxon>
        <taxon>Actinomycetota</taxon>
        <taxon>Actinomycetes</taxon>
        <taxon>Streptosporangiales</taxon>
        <taxon>Streptosporangiaceae</taxon>
        <taxon>Nonomuraea</taxon>
    </lineage>
</organism>
<accession>A0A7X0BVJ0</accession>
<name>A0A7X0BVJ0_9ACTN</name>
<gene>
    <name evidence="2" type="ORF">FHU36_000201</name>
</gene>
<evidence type="ECO:0000313" key="2">
    <source>
        <dbReference type="EMBL" id="MBB6343692.1"/>
    </source>
</evidence>
<dbReference type="AlphaFoldDB" id="A0A7X0BVJ0"/>
<evidence type="ECO:0000313" key="3">
    <source>
        <dbReference type="Proteomes" id="UP000583800"/>
    </source>
</evidence>
<reference evidence="2 3" key="1">
    <citation type="submission" date="2020-08" db="EMBL/GenBank/DDBJ databases">
        <title>Sequencing the genomes of 1000 actinobacteria strains.</title>
        <authorList>
            <person name="Klenk H.-P."/>
        </authorList>
    </citation>
    <scope>NUCLEOTIDE SEQUENCE [LARGE SCALE GENOMIC DNA]</scope>
    <source>
        <strain evidence="2 3">DSM 45913</strain>
    </source>
</reference>
<dbReference type="RefSeq" id="WP_185081926.1">
    <property type="nucleotide sequence ID" value="NZ_JACHJB010000001.1"/>
</dbReference>
<dbReference type="Proteomes" id="UP000583800">
    <property type="component" value="Unassembled WGS sequence"/>
</dbReference>
<proteinExistence type="predicted"/>
<dbReference type="EMBL" id="JACHJB010000001">
    <property type="protein sequence ID" value="MBB6343692.1"/>
    <property type="molecule type" value="Genomic_DNA"/>
</dbReference>